<dbReference type="Pfam" id="PF01149">
    <property type="entry name" value="Fapy_DNA_glyco"/>
    <property type="match status" value="1"/>
</dbReference>
<keyword evidence="7" id="KW-0378">Hydrolase</keyword>
<comment type="similarity">
    <text evidence="3">Belongs to the FPG family.</text>
</comment>
<evidence type="ECO:0000256" key="14">
    <source>
        <dbReference type="PROSITE-ProRule" id="PRU00391"/>
    </source>
</evidence>
<evidence type="ECO:0000256" key="7">
    <source>
        <dbReference type="ARBA" id="ARBA00022801"/>
    </source>
</evidence>
<evidence type="ECO:0000313" key="17">
    <source>
        <dbReference type="EMBL" id="OGZ60561.1"/>
    </source>
</evidence>
<evidence type="ECO:0000313" key="18">
    <source>
        <dbReference type="Proteomes" id="UP000178835"/>
    </source>
</evidence>
<evidence type="ECO:0000256" key="2">
    <source>
        <dbReference type="ARBA" id="ARBA00001947"/>
    </source>
</evidence>
<comment type="cofactor">
    <cofactor evidence="2">
        <name>Zn(2+)</name>
        <dbReference type="ChEBI" id="CHEBI:29105"/>
    </cofactor>
</comment>
<evidence type="ECO:0000256" key="6">
    <source>
        <dbReference type="ARBA" id="ARBA00022771"/>
    </source>
</evidence>
<reference evidence="17 18" key="1">
    <citation type="journal article" date="2016" name="Nat. Commun.">
        <title>Thousands of microbial genomes shed light on interconnected biogeochemical processes in an aquifer system.</title>
        <authorList>
            <person name="Anantharaman K."/>
            <person name="Brown C.T."/>
            <person name="Hug L.A."/>
            <person name="Sharon I."/>
            <person name="Castelle C.J."/>
            <person name="Probst A.J."/>
            <person name="Thomas B.C."/>
            <person name="Singh A."/>
            <person name="Wilkins M.J."/>
            <person name="Karaoz U."/>
            <person name="Brodie E.L."/>
            <person name="Williams K.H."/>
            <person name="Hubbard S.S."/>
            <person name="Banfield J.F."/>
        </authorList>
    </citation>
    <scope>NUCLEOTIDE SEQUENCE [LARGE SCALE GENOMIC DNA]</scope>
</reference>
<sequence>MPEIIEAEITRQKLAPALKGRRVLKFNTDWPRGFVSEEKDMGKAVSSLGNSKITGISRMGKVVVVNMAGKRVLAIHQRMSGHVALSDDATTGKHSHFVFELDNKRSFSLIDPRKFGVVWYGSEKWFQQQPYIKKLGPDALKVEKEDFAGIFKNSPRCSVKSLLLKQDKIAGLGNIACDEILWHARIHPARKASDLEPREAKEIYKSMRVILADLLKYGGTSMSDWFHPDGAKGTYQDNFKVYKQKCCKRCGSAILYTKISGRGTYTCPRCQD</sequence>
<dbReference type="SMART" id="SM01232">
    <property type="entry name" value="H2TH"/>
    <property type="match status" value="1"/>
</dbReference>
<dbReference type="Pfam" id="PF06827">
    <property type="entry name" value="zf-FPG_IleRS"/>
    <property type="match status" value="1"/>
</dbReference>
<keyword evidence="12" id="KW-0511">Multifunctional enzyme</keyword>
<evidence type="ECO:0000256" key="11">
    <source>
        <dbReference type="ARBA" id="ARBA00023239"/>
    </source>
</evidence>
<dbReference type="GO" id="GO:0008270">
    <property type="term" value="F:zinc ion binding"/>
    <property type="evidence" value="ECO:0007669"/>
    <property type="project" value="UniProtKB-KW"/>
</dbReference>
<evidence type="ECO:0000256" key="13">
    <source>
        <dbReference type="ARBA" id="ARBA00023295"/>
    </source>
</evidence>
<dbReference type="Pfam" id="PF06831">
    <property type="entry name" value="H2TH"/>
    <property type="match status" value="1"/>
</dbReference>
<dbReference type="Gene3D" id="1.10.8.50">
    <property type="match status" value="1"/>
</dbReference>
<keyword evidence="6 14" id="KW-0863">Zinc-finger</keyword>
<dbReference type="InterPro" id="IPR015886">
    <property type="entry name" value="H2TH_FPG"/>
</dbReference>
<evidence type="ECO:0000256" key="5">
    <source>
        <dbReference type="ARBA" id="ARBA00022763"/>
    </source>
</evidence>
<evidence type="ECO:0000256" key="4">
    <source>
        <dbReference type="ARBA" id="ARBA00022723"/>
    </source>
</evidence>
<keyword evidence="9" id="KW-0238">DNA-binding</keyword>
<keyword evidence="10" id="KW-0234">DNA repair</keyword>
<evidence type="ECO:0000256" key="12">
    <source>
        <dbReference type="ARBA" id="ARBA00023268"/>
    </source>
</evidence>
<evidence type="ECO:0000256" key="3">
    <source>
        <dbReference type="ARBA" id="ARBA00009409"/>
    </source>
</evidence>
<dbReference type="GO" id="GO:0003684">
    <property type="term" value="F:damaged DNA binding"/>
    <property type="evidence" value="ECO:0007669"/>
    <property type="project" value="InterPro"/>
</dbReference>
<feature type="domain" description="Formamidopyrimidine-DNA glycosylase catalytic" evidence="16">
    <location>
        <begin position="2"/>
        <end position="116"/>
    </location>
</feature>
<evidence type="ECO:0000259" key="16">
    <source>
        <dbReference type="PROSITE" id="PS51068"/>
    </source>
</evidence>
<dbReference type="PROSITE" id="PS51066">
    <property type="entry name" value="ZF_FPG_2"/>
    <property type="match status" value="1"/>
</dbReference>
<evidence type="ECO:0000256" key="10">
    <source>
        <dbReference type="ARBA" id="ARBA00023204"/>
    </source>
</evidence>
<keyword evidence="8" id="KW-0862">Zinc</keyword>
<accession>A0A1G2HE85</accession>
<keyword evidence="5" id="KW-0227">DNA damage</keyword>
<keyword evidence="11" id="KW-0456">Lyase</keyword>
<dbReference type="GO" id="GO:0034039">
    <property type="term" value="F:8-oxo-7,8-dihydroguanine DNA N-glycosylase activity"/>
    <property type="evidence" value="ECO:0007669"/>
    <property type="project" value="TreeGrafter"/>
</dbReference>
<evidence type="ECO:0000256" key="9">
    <source>
        <dbReference type="ARBA" id="ARBA00023125"/>
    </source>
</evidence>
<dbReference type="InterPro" id="IPR012319">
    <property type="entry name" value="FPG_cat"/>
</dbReference>
<evidence type="ECO:0000259" key="15">
    <source>
        <dbReference type="PROSITE" id="PS51066"/>
    </source>
</evidence>
<gene>
    <name evidence="17" type="ORF">A2919_01625</name>
</gene>
<keyword evidence="13" id="KW-0326">Glycosidase</keyword>
<feature type="domain" description="FPG-type" evidence="15">
    <location>
        <begin position="240"/>
        <end position="272"/>
    </location>
</feature>
<organism evidence="17 18">
    <name type="scientific">Candidatus Spechtbacteria bacterium RIFCSPLOWO2_01_FULL_43_12</name>
    <dbReference type="NCBI Taxonomy" id="1802162"/>
    <lineage>
        <taxon>Bacteria</taxon>
        <taxon>Candidatus Spechtiibacteriota</taxon>
    </lineage>
</organism>
<evidence type="ECO:0000256" key="8">
    <source>
        <dbReference type="ARBA" id="ARBA00022833"/>
    </source>
</evidence>
<dbReference type="InterPro" id="IPR035937">
    <property type="entry name" value="FPG_N"/>
</dbReference>
<proteinExistence type="inferred from homology"/>
<dbReference type="InterPro" id="IPR010663">
    <property type="entry name" value="Znf_FPG/IleRS"/>
</dbReference>
<protein>
    <submittedName>
        <fullName evidence="17">Uncharacterized protein</fullName>
    </submittedName>
</protein>
<dbReference type="GO" id="GO:0003906">
    <property type="term" value="F:DNA-(apurinic or apyrimidinic site) endonuclease activity"/>
    <property type="evidence" value="ECO:0007669"/>
    <property type="project" value="InterPro"/>
</dbReference>
<dbReference type="SUPFAM" id="SSF81624">
    <property type="entry name" value="N-terminal domain of MutM-like DNA repair proteins"/>
    <property type="match status" value="1"/>
</dbReference>
<dbReference type="SUPFAM" id="SSF46946">
    <property type="entry name" value="S13-like H2TH domain"/>
    <property type="match status" value="1"/>
</dbReference>
<evidence type="ECO:0000256" key="1">
    <source>
        <dbReference type="ARBA" id="ARBA00001668"/>
    </source>
</evidence>
<dbReference type="SMART" id="SM00898">
    <property type="entry name" value="Fapy_DNA_glyco"/>
    <property type="match status" value="1"/>
</dbReference>
<dbReference type="EMBL" id="MHOH01000017">
    <property type="protein sequence ID" value="OGZ60561.1"/>
    <property type="molecule type" value="Genomic_DNA"/>
</dbReference>
<keyword evidence="4" id="KW-0479">Metal-binding</keyword>
<dbReference type="AlphaFoldDB" id="A0A1G2HE85"/>
<dbReference type="PANTHER" id="PTHR22993">
    <property type="entry name" value="FORMAMIDOPYRIMIDINE-DNA GLYCOSYLASE"/>
    <property type="match status" value="1"/>
</dbReference>
<dbReference type="GO" id="GO:0006284">
    <property type="term" value="P:base-excision repair"/>
    <property type="evidence" value="ECO:0007669"/>
    <property type="project" value="InterPro"/>
</dbReference>
<comment type="caution">
    <text evidence="17">The sequence shown here is derived from an EMBL/GenBank/DDBJ whole genome shotgun (WGS) entry which is preliminary data.</text>
</comment>
<dbReference type="InterPro" id="IPR000214">
    <property type="entry name" value="Znf_DNA_glyclase/AP_lyase"/>
</dbReference>
<dbReference type="Gene3D" id="3.20.190.10">
    <property type="entry name" value="MutM-like, N-terminal"/>
    <property type="match status" value="1"/>
</dbReference>
<dbReference type="GO" id="GO:0016829">
    <property type="term" value="F:lyase activity"/>
    <property type="evidence" value="ECO:0007669"/>
    <property type="project" value="UniProtKB-KW"/>
</dbReference>
<name>A0A1G2HE85_9BACT</name>
<comment type="catalytic activity">
    <reaction evidence="1">
        <text>Hydrolysis of DNA containing ring-opened 7-methylguanine residues, releasing 2,6-diamino-4-hydroxy-5-(N-methyl)formamidopyrimidine.</text>
        <dbReference type="EC" id="3.2.2.23"/>
    </reaction>
</comment>
<dbReference type="InterPro" id="IPR010979">
    <property type="entry name" value="Ribosomal_uS13-like_H2TH"/>
</dbReference>
<dbReference type="SUPFAM" id="SSF57716">
    <property type="entry name" value="Glucocorticoid receptor-like (DNA-binding domain)"/>
    <property type="match status" value="1"/>
</dbReference>
<dbReference type="PROSITE" id="PS51068">
    <property type="entry name" value="FPG_CAT"/>
    <property type="match status" value="1"/>
</dbReference>
<dbReference type="PANTHER" id="PTHR22993:SF9">
    <property type="entry name" value="FORMAMIDOPYRIMIDINE-DNA GLYCOSYLASE"/>
    <property type="match status" value="1"/>
</dbReference>
<dbReference type="Proteomes" id="UP000178835">
    <property type="component" value="Unassembled WGS sequence"/>
</dbReference>